<reference evidence="3" key="2">
    <citation type="journal article" date="2015" name="J. Proteomics">
        <title>Sexual differences in the sialomes of the zebra tick, Rhipicephalus pulchellus.</title>
        <authorList>
            <person name="Tan A.W."/>
            <person name="Francischetti I.M."/>
            <person name="Slovak M."/>
            <person name="Kini R.M."/>
            <person name="Ribeiro J.M."/>
        </authorList>
    </citation>
    <scope>NUCLEOTIDE SEQUENCE</scope>
    <source>
        <tissue evidence="3">Salivary gland</tissue>
    </source>
</reference>
<name>L7MGT8_RHIPC</name>
<dbReference type="EMBL" id="GACK01001844">
    <property type="protein sequence ID" value="JAA63190.1"/>
    <property type="molecule type" value="mRNA"/>
</dbReference>
<keyword evidence="2" id="KW-1133">Transmembrane helix</keyword>
<sequence length="214" mass="23536">QQTPSGKHSWRDSAARVTFHVPERWQRKTRGRPSLPLREAICNTMVSPGVPGISLVPVEVRQIGTASQQPTTRDERRLESRTSRRQTHRASAALCFSVVALVFVAGMALLASGLHWWGLCLVGAALLLLVSLCLLPTGRGEQTLERRSSLGRRVAFAGEPVPVSTCPHLQLRTISGNAVPYLLEEVTLADVSRMYPPPFPPPPYQDKATDARMQ</sequence>
<accession>L7MGT8</accession>
<evidence type="ECO:0000313" key="3">
    <source>
        <dbReference type="EMBL" id="JAA63190.1"/>
    </source>
</evidence>
<feature type="non-terminal residue" evidence="3">
    <location>
        <position position="1"/>
    </location>
</feature>
<evidence type="ECO:0000256" key="2">
    <source>
        <dbReference type="SAM" id="Phobius"/>
    </source>
</evidence>
<feature type="region of interest" description="Disordered" evidence="1">
    <location>
        <begin position="64"/>
        <end position="84"/>
    </location>
</feature>
<proteinExistence type="evidence at transcript level"/>
<evidence type="ECO:0000256" key="1">
    <source>
        <dbReference type="SAM" id="MobiDB-lite"/>
    </source>
</evidence>
<dbReference type="AlphaFoldDB" id="L7MGT8"/>
<keyword evidence="2" id="KW-0812">Transmembrane</keyword>
<feature type="transmembrane region" description="Helical" evidence="2">
    <location>
        <begin position="90"/>
        <end position="110"/>
    </location>
</feature>
<feature type="transmembrane region" description="Helical" evidence="2">
    <location>
        <begin position="116"/>
        <end position="137"/>
    </location>
</feature>
<keyword evidence="2" id="KW-0472">Membrane</keyword>
<feature type="compositionally biased region" description="Basic and acidic residues" evidence="1">
    <location>
        <begin position="72"/>
        <end position="82"/>
    </location>
</feature>
<organism evidence="3">
    <name type="scientific">Rhipicephalus pulchellus</name>
    <name type="common">Yellow backed tick</name>
    <name type="synonym">Dermacentor pulchellus</name>
    <dbReference type="NCBI Taxonomy" id="72859"/>
    <lineage>
        <taxon>Eukaryota</taxon>
        <taxon>Metazoa</taxon>
        <taxon>Ecdysozoa</taxon>
        <taxon>Arthropoda</taxon>
        <taxon>Chelicerata</taxon>
        <taxon>Arachnida</taxon>
        <taxon>Acari</taxon>
        <taxon>Parasitiformes</taxon>
        <taxon>Ixodida</taxon>
        <taxon>Ixodoidea</taxon>
        <taxon>Ixodidae</taxon>
        <taxon>Rhipicephalinae</taxon>
        <taxon>Rhipicephalus</taxon>
        <taxon>Rhipicephalus</taxon>
    </lineage>
</organism>
<protein>
    <submittedName>
        <fullName evidence="3">Uncharacterized protein</fullName>
    </submittedName>
</protein>
<reference evidence="3" key="1">
    <citation type="submission" date="2012-11" db="EMBL/GenBank/DDBJ databases">
        <authorList>
            <person name="Lucero-Rivera Y.E."/>
            <person name="Tovar-Ramirez D."/>
        </authorList>
    </citation>
    <scope>NUCLEOTIDE SEQUENCE</scope>
    <source>
        <tissue evidence="3">Salivary gland</tissue>
    </source>
</reference>